<evidence type="ECO:0000313" key="3">
    <source>
        <dbReference type="Proteomes" id="UP000275846"/>
    </source>
</evidence>
<dbReference type="OrthoDB" id="6307495at2759"/>
<feature type="compositionally biased region" description="Polar residues" evidence="1">
    <location>
        <begin position="126"/>
        <end position="137"/>
    </location>
</feature>
<accession>A0A183SWP7</accession>
<feature type="region of interest" description="Disordered" evidence="1">
    <location>
        <begin position="98"/>
        <end position="137"/>
    </location>
</feature>
<dbReference type="PANTHER" id="PTHR19446">
    <property type="entry name" value="REVERSE TRANSCRIPTASES"/>
    <property type="match status" value="1"/>
</dbReference>
<dbReference type="EMBL" id="UYSU01034766">
    <property type="protein sequence ID" value="VDL95030.1"/>
    <property type="molecule type" value="Genomic_DNA"/>
</dbReference>
<evidence type="ECO:0000256" key="1">
    <source>
        <dbReference type="SAM" id="MobiDB-lite"/>
    </source>
</evidence>
<gene>
    <name evidence="2" type="ORF">SSLN_LOCUS8645</name>
</gene>
<protein>
    <submittedName>
        <fullName evidence="4">Endo/exonuclease/phosphatase domain-containing protein</fullName>
    </submittedName>
</protein>
<proteinExistence type="predicted"/>
<dbReference type="AlphaFoldDB" id="A0A183SWP7"/>
<evidence type="ECO:0000313" key="4">
    <source>
        <dbReference type="WBParaSite" id="SSLN_0000898201-mRNA-1"/>
    </source>
</evidence>
<dbReference type="Gene3D" id="3.60.10.10">
    <property type="entry name" value="Endonuclease/exonuclease/phosphatase"/>
    <property type="match status" value="1"/>
</dbReference>
<keyword evidence="3" id="KW-1185">Reference proteome</keyword>
<organism evidence="4">
    <name type="scientific">Schistocephalus solidus</name>
    <name type="common">Tapeworm</name>
    <dbReference type="NCBI Taxonomy" id="70667"/>
    <lineage>
        <taxon>Eukaryota</taxon>
        <taxon>Metazoa</taxon>
        <taxon>Spiralia</taxon>
        <taxon>Lophotrochozoa</taxon>
        <taxon>Platyhelminthes</taxon>
        <taxon>Cestoda</taxon>
        <taxon>Eucestoda</taxon>
        <taxon>Diphyllobothriidea</taxon>
        <taxon>Diphyllobothriidae</taxon>
        <taxon>Schistocephalus</taxon>
    </lineage>
</organism>
<name>A0A183SWP7_SCHSO</name>
<dbReference type="WBParaSite" id="SSLN_0000898201-mRNA-1">
    <property type="protein sequence ID" value="SSLN_0000898201-mRNA-1"/>
    <property type="gene ID" value="SSLN_0000898201"/>
</dbReference>
<sequence length="354" mass="39690">MRFGGDKFATIIDAYAPPMTSSDVKNDKFYEDLHALLATVPKAVKLIVFGDFNARVGTDHAVWQGVLGPHGLGEGHADAPSVAALAAAGLYSRLEARSTGRCENQGDPRCQWLDRAPPRHLPNEAPTATPTKAPSNQITKKLEILHAPDNNGTVKTRWSQLRNVIRHKPPEVLGRARCQNQHWFDENDADISNLLAEKNGLHKAYMDLRTDATKAVFFRCRNHQGVQISRGKAPGSDEISPEVYKHGGPRLMAELTTLFQEMWRQGQVPPDFKDAIIVHLYKRKANQEISRHRGATNMIFAAHQLQEKCQEMRTHLYTTFVDLTYDLCRPPATREVPGDANSPIHYFRGFDKSL</sequence>
<evidence type="ECO:0000313" key="2">
    <source>
        <dbReference type="EMBL" id="VDL95030.1"/>
    </source>
</evidence>
<reference evidence="4" key="1">
    <citation type="submission" date="2016-06" db="UniProtKB">
        <authorList>
            <consortium name="WormBaseParasite"/>
        </authorList>
    </citation>
    <scope>IDENTIFICATION</scope>
</reference>
<dbReference type="InterPro" id="IPR036691">
    <property type="entry name" value="Endo/exonu/phosph_ase_sf"/>
</dbReference>
<dbReference type="SUPFAM" id="SSF56219">
    <property type="entry name" value="DNase I-like"/>
    <property type="match status" value="1"/>
</dbReference>
<dbReference type="Proteomes" id="UP000275846">
    <property type="component" value="Unassembled WGS sequence"/>
</dbReference>
<reference evidence="2 3" key="2">
    <citation type="submission" date="2018-11" db="EMBL/GenBank/DDBJ databases">
        <authorList>
            <consortium name="Pathogen Informatics"/>
        </authorList>
    </citation>
    <scope>NUCLEOTIDE SEQUENCE [LARGE SCALE GENOMIC DNA]</scope>
    <source>
        <strain evidence="2 3">NST_G2</strain>
    </source>
</reference>